<dbReference type="GO" id="GO:0080146">
    <property type="term" value="F:L-cysteine desulfhydrase activity"/>
    <property type="evidence" value="ECO:0007669"/>
    <property type="project" value="TreeGrafter"/>
</dbReference>
<accession>A0A9D2BZG4</accession>
<reference evidence="3" key="1">
    <citation type="journal article" date="2021" name="PeerJ">
        <title>Extensive microbial diversity within the chicken gut microbiome revealed by metagenomics and culture.</title>
        <authorList>
            <person name="Gilroy R."/>
            <person name="Ravi A."/>
            <person name="Getino M."/>
            <person name="Pursley I."/>
            <person name="Horton D.L."/>
            <person name="Alikhan N.F."/>
            <person name="Baker D."/>
            <person name="Gharbi K."/>
            <person name="Hall N."/>
            <person name="Watson M."/>
            <person name="Adriaenssens E.M."/>
            <person name="Foster-Nyarko E."/>
            <person name="Jarju S."/>
            <person name="Secka A."/>
            <person name="Antonio M."/>
            <person name="Oren A."/>
            <person name="Chaudhuri R.R."/>
            <person name="La Ragione R."/>
            <person name="Hildebrand F."/>
            <person name="Pallen M.J."/>
        </authorList>
    </citation>
    <scope>NUCLEOTIDE SEQUENCE</scope>
    <source>
        <strain evidence="3">ChiBcec16_6824</strain>
    </source>
</reference>
<reference evidence="3" key="2">
    <citation type="submission" date="2021-04" db="EMBL/GenBank/DDBJ databases">
        <authorList>
            <person name="Gilroy R."/>
        </authorList>
    </citation>
    <scope>NUCLEOTIDE SEQUENCE</scope>
    <source>
        <strain evidence="3">ChiBcec16_6824</strain>
    </source>
</reference>
<dbReference type="HAMAP" id="MF_01845">
    <property type="entry name" value="UPF0597"/>
    <property type="match status" value="1"/>
</dbReference>
<dbReference type="AlphaFoldDB" id="A0A9D2BZG4"/>
<dbReference type="PIRSF" id="PIRSF006054">
    <property type="entry name" value="UCP006054"/>
    <property type="match status" value="1"/>
</dbReference>
<evidence type="ECO:0000313" key="3">
    <source>
        <dbReference type="EMBL" id="HIY22159.1"/>
    </source>
</evidence>
<comment type="similarity">
    <text evidence="1">Belongs to the UPF0597 family.</text>
</comment>
<dbReference type="PANTHER" id="PTHR30501:SF2">
    <property type="entry name" value="UPF0597 PROTEIN YHAM"/>
    <property type="match status" value="1"/>
</dbReference>
<feature type="domain" description="Serine dehydratase-like alpha subunit" evidence="2">
    <location>
        <begin position="117"/>
        <end position="446"/>
    </location>
</feature>
<organism evidence="3 4">
    <name type="scientific">Candidatus Flavonifractor merdigallinarum</name>
    <dbReference type="NCBI Taxonomy" id="2838589"/>
    <lineage>
        <taxon>Bacteria</taxon>
        <taxon>Bacillati</taxon>
        <taxon>Bacillota</taxon>
        <taxon>Clostridia</taxon>
        <taxon>Eubacteriales</taxon>
        <taxon>Oscillospiraceae</taxon>
        <taxon>Flavonifractor</taxon>
    </lineage>
</organism>
<dbReference type="InterPro" id="IPR021144">
    <property type="entry name" value="UPF0597"/>
</dbReference>
<dbReference type="PANTHER" id="PTHR30501">
    <property type="entry name" value="UPF0597 PROTEIN YHAM"/>
    <property type="match status" value="1"/>
</dbReference>
<evidence type="ECO:0000313" key="4">
    <source>
        <dbReference type="Proteomes" id="UP000823868"/>
    </source>
</evidence>
<evidence type="ECO:0000256" key="1">
    <source>
        <dbReference type="HAMAP-Rule" id="MF_01845"/>
    </source>
</evidence>
<dbReference type="Proteomes" id="UP000823868">
    <property type="component" value="Unassembled WGS sequence"/>
</dbReference>
<dbReference type="EMBL" id="DXDX01000176">
    <property type="protein sequence ID" value="HIY22159.1"/>
    <property type="molecule type" value="Genomic_DNA"/>
</dbReference>
<dbReference type="Pfam" id="PF03313">
    <property type="entry name" value="SDH_alpha"/>
    <property type="match status" value="1"/>
</dbReference>
<dbReference type="GO" id="GO:0019450">
    <property type="term" value="P:L-cysteine catabolic process to pyruvate"/>
    <property type="evidence" value="ECO:0007669"/>
    <property type="project" value="TreeGrafter"/>
</dbReference>
<comment type="caution">
    <text evidence="3">The sequence shown here is derived from an EMBL/GenBank/DDBJ whole genome shotgun (WGS) entry which is preliminary data.</text>
</comment>
<proteinExistence type="inferred from homology"/>
<name>A0A9D2BZG4_9FIRM</name>
<dbReference type="InterPro" id="IPR005130">
    <property type="entry name" value="Ser_deHydtase-like_asu"/>
</dbReference>
<evidence type="ECO:0000259" key="2">
    <source>
        <dbReference type="Pfam" id="PF03313"/>
    </source>
</evidence>
<keyword evidence="3" id="KW-0456">Lyase</keyword>
<protein>
    <recommendedName>
        <fullName evidence="1">UPF0597 protein H9841_09720</fullName>
    </recommendedName>
</protein>
<gene>
    <name evidence="3" type="ORF">H9841_09720</name>
</gene>
<sequence>MSTAPFRIWKKLWPCSFAWYGNLEGIPVKPEVYKAYVKILHDELVPAMGCTEPIAIAYAAALARDTLGCLPQRIEVQASGNLIKNVKSVVVPNTGGLKGIEAAAVAGVIAGDASKELEAISVVTDSQKAEIQALVAAGMCTASLLESGLVFDLIVTVFSGTSSARVRIANHHTHVVLVEKDGQVLRQQPVDFSSSIGEIPAEKQMLTIHDILEFAETAKLDDVREVLMRQVRYNTAICEEGLRGDYGANVGKVLLRECGSDVDVRCKAKAAAGSDARMGGCELPVVINSGSGNQGITVSMPVVEYARELGVSEDKMLRALILSNLIAIHQKAGIGSLSAYCGAVSAGAAAGAAIAYLLGGGEYEIEHTLVNCLAISSGVVCDGAKASCAGKIALALDAARMGYLMIKNKQQFRGGDGILKKGVEETIGVVGRLGKDGMRETDREILHIMMGC</sequence>